<dbReference type="AlphaFoldDB" id="A0A1H3IGN3"/>
<dbReference type="GO" id="GO:0052689">
    <property type="term" value="F:carboxylic ester hydrolase activity"/>
    <property type="evidence" value="ECO:0007669"/>
    <property type="project" value="UniProtKB-ARBA"/>
</dbReference>
<evidence type="ECO:0000313" key="4">
    <source>
        <dbReference type="Proteomes" id="UP000183918"/>
    </source>
</evidence>
<dbReference type="InterPro" id="IPR001375">
    <property type="entry name" value="Peptidase_S9_cat"/>
</dbReference>
<dbReference type="STRING" id="1122142.SAMN02910414_01147"/>
<evidence type="ECO:0000313" key="3">
    <source>
        <dbReference type="EMBL" id="SDY26792.1"/>
    </source>
</evidence>
<reference evidence="3 4" key="1">
    <citation type="submission" date="2016-10" db="EMBL/GenBank/DDBJ databases">
        <authorList>
            <person name="de Groot N.N."/>
        </authorList>
    </citation>
    <scope>NUCLEOTIDE SEQUENCE [LARGE SCALE GENOMIC DNA]</scope>
    <source>
        <strain evidence="3 4">DSM 14045</strain>
    </source>
</reference>
<accession>A0A1H3IGN3</accession>
<dbReference type="OrthoDB" id="9776685at2"/>
<dbReference type="Pfam" id="PF00326">
    <property type="entry name" value="Peptidase_S9"/>
    <property type="match status" value="1"/>
</dbReference>
<keyword evidence="1" id="KW-0378">Hydrolase</keyword>
<sequence length="280" mass="31555">METTLNLQNDCAKTDMECNTSTDNHAFNTEEFHIKNTFSAETIYGKIYIPNGNLKHYPTVILSHGYNGCCDNFISECKYFAANGYVAIAFDFCGGSTRSQSSMSTICMSLFTEKSDLLSVLSYAKELNYVDNSKIFLLGGSQGGFVTALTAEEIEEQICGMILYYPAFCIPDNWRDNLSELKQLPKIINFWDMPIGEPYFKCALSLNTFEEIGKFSKNVLIIHGDLDTVVPLSYSQKAVELYPNAKLFVLENEEHGFSEKGTNFSKRITLNFMNDIINNL</sequence>
<dbReference type="InterPro" id="IPR050261">
    <property type="entry name" value="FrsA_esterase"/>
</dbReference>
<dbReference type="InterPro" id="IPR029058">
    <property type="entry name" value="AB_hydrolase_fold"/>
</dbReference>
<dbReference type="SUPFAM" id="SSF53474">
    <property type="entry name" value="alpha/beta-Hydrolases"/>
    <property type="match status" value="1"/>
</dbReference>
<feature type="domain" description="Peptidase S9 prolyl oligopeptidase catalytic" evidence="2">
    <location>
        <begin position="73"/>
        <end position="264"/>
    </location>
</feature>
<dbReference type="GO" id="GO:0006508">
    <property type="term" value="P:proteolysis"/>
    <property type="evidence" value="ECO:0007669"/>
    <property type="project" value="InterPro"/>
</dbReference>
<dbReference type="Proteomes" id="UP000183918">
    <property type="component" value="Unassembled WGS sequence"/>
</dbReference>
<keyword evidence="4" id="KW-1185">Reference proteome</keyword>
<evidence type="ECO:0000256" key="1">
    <source>
        <dbReference type="ARBA" id="ARBA00022801"/>
    </source>
</evidence>
<protein>
    <recommendedName>
        <fullName evidence="2">Peptidase S9 prolyl oligopeptidase catalytic domain-containing protein</fullName>
    </recommendedName>
</protein>
<dbReference type="RefSeq" id="WP_083354468.1">
    <property type="nucleotide sequence ID" value="NZ_FNPG01000012.1"/>
</dbReference>
<dbReference type="Gene3D" id="3.40.50.1820">
    <property type="entry name" value="alpha/beta hydrolase"/>
    <property type="match status" value="1"/>
</dbReference>
<gene>
    <name evidence="3" type="ORF">SAMN02910414_01147</name>
</gene>
<evidence type="ECO:0000259" key="2">
    <source>
        <dbReference type="Pfam" id="PF00326"/>
    </source>
</evidence>
<dbReference type="PANTHER" id="PTHR22946:SF9">
    <property type="entry name" value="POLYKETIDE TRANSFERASE AF380"/>
    <property type="match status" value="1"/>
</dbReference>
<dbReference type="PANTHER" id="PTHR22946">
    <property type="entry name" value="DIENELACTONE HYDROLASE DOMAIN-CONTAINING PROTEIN-RELATED"/>
    <property type="match status" value="1"/>
</dbReference>
<name>A0A1H3IGN3_9FIRM</name>
<proteinExistence type="predicted"/>
<organism evidence="3 4">
    <name type="scientific">Lachnobacterium bovis DSM 14045</name>
    <dbReference type="NCBI Taxonomy" id="1122142"/>
    <lineage>
        <taxon>Bacteria</taxon>
        <taxon>Bacillati</taxon>
        <taxon>Bacillota</taxon>
        <taxon>Clostridia</taxon>
        <taxon>Lachnospirales</taxon>
        <taxon>Lachnospiraceae</taxon>
        <taxon>Lachnobacterium</taxon>
    </lineage>
</organism>
<dbReference type="GO" id="GO:0008236">
    <property type="term" value="F:serine-type peptidase activity"/>
    <property type="evidence" value="ECO:0007669"/>
    <property type="project" value="InterPro"/>
</dbReference>
<dbReference type="EMBL" id="FNPG01000012">
    <property type="protein sequence ID" value="SDY26792.1"/>
    <property type="molecule type" value="Genomic_DNA"/>
</dbReference>